<comment type="caution">
    <text evidence="1">The sequence shown here is derived from an EMBL/GenBank/DDBJ whole genome shotgun (WGS) entry which is preliminary data.</text>
</comment>
<keyword evidence="2" id="KW-1185">Reference proteome</keyword>
<name>A0ABX3EVD7_ACTNA</name>
<evidence type="ECO:0000313" key="2">
    <source>
        <dbReference type="Proteomes" id="UP000186781"/>
    </source>
</evidence>
<dbReference type="EMBL" id="MSKX01000055">
    <property type="protein sequence ID" value="OLO80136.1"/>
    <property type="molecule type" value="Genomic_DNA"/>
</dbReference>
<protein>
    <recommendedName>
        <fullName evidence="3">Mobile element protein</fullName>
    </recommendedName>
</protein>
<reference evidence="1 2" key="1">
    <citation type="submission" date="2016-12" db="EMBL/GenBank/DDBJ databases">
        <title>Genomic comparison of strains in the 'Actinomyces naeslundii' group.</title>
        <authorList>
            <person name="Mughal S.R."/>
            <person name="Do T."/>
            <person name="Gilbert S.C."/>
            <person name="Witherden E.A."/>
            <person name="Didelot X."/>
            <person name="Beighton D."/>
        </authorList>
    </citation>
    <scope>NUCLEOTIDE SEQUENCE [LARGE SCALE GENOMIC DNA]</scope>
    <source>
        <strain evidence="1 2">WE6B-3</strain>
    </source>
</reference>
<evidence type="ECO:0000313" key="1">
    <source>
        <dbReference type="EMBL" id="OLO80136.1"/>
    </source>
</evidence>
<sequence>MHVMRGRPEVAERHGAGHVPVVPSCGSWATWVYRGVRRVKSPSTTRPRHLKERCPADLVRRHFEAFALGGLWLVDIPPQAGGTPSYVRSFSGWVYAAFVTDVFSRRIVGWRAT</sequence>
<dbReference type="Proteomes" id="UP000186781">
    <property type="component" value="Unassembled WGS sequence"/>
</dbReference>
<organism evidence="1 2">
    <name type="scientific">Actinomyces naeslundii</name>
    <dbReference type="NCBI Taxonomy" id="1655"/>
    <lineage>
        <taxon>Bacteria</taxon>
        <taxon>Bacillati</taxon>
        <taxon>Actinomycetota</taxon>
        <taxon>Actinomycetes</taxon>
        <taxon>Actinomycetales</taxon>
        <taxon>Actinomycetaceae</taxon>
        <taxon>Actinomyces</taxon>
    </lineage>
</organism>
<gene>
    <name evidence="1" type="ORF">BKH13_13805</name>
</gene>
<accession>A0ABX3EVD7</accession>
<proteinExistence type="predicted"/>
<evidence type="ECO:0008006" key="3">
    <source>
        <dbReference type="Google" id="ProtNLM"/>
    </source>
</evidence>